<dbReference type="Proteomes" id="UP000828390">
    <property type="component" value="Unassembled WGS sequence"/>
</dbReference>
<evidence type="ECO:0000313" key="2">
    <source>
        <dbReference type="Proteomes" id="UP000828390"/>
    </source>
</evidence>
<name>A0A9D4LSS4_DREPO</name>
<organism evidence="1 2">
    <name type="scientific">Dreissena polymorpha</name>
    <name type="common">Zebra mussel</name>
    <name type="synonym">Mytilus polymorpha</name>
    <dbReference type="NCBI Taxonomy" id="45954"/>
    <lineage>
        <taxon>Eukaryota</taxon>
        <taxon>Metazoa</taxon>
        <taxon>Spiralia</taxon>
        <taxon>Lophotrochozoa</taxon>
        <taxon>Mollusca</taxon>
        <taxon>Bivalvia</taxon>
        <taxon>Autobranchia</taxon>
        <taxon>Heteroconchia</taxon>
        <taxon>Euheterodonta</taxon>
        <taxon>Imparidentia</taxon>
        <taxon>Neoheterodontei</taxon>
        <taxon>Myida</taxon>
        <taxon>Dreissenoidea</taxon>
        <taxon>Dreissenidae</taxon>
        <taxon>Dreissena</taxon>
    </lineage>
</organism>
<gene>
    <name evidence="1" type="ORF">DPMN_026097</name>
</gene>
<proteinExistence type="predicted"/>
<dbReference type="EMBL" id="JAIWYP010000002">
    <property type="protein sequence ID" value="KAH3863119.1"/>
    <property type="molecule type" value="Genomic_DNA"/>
</dbReference>
<protein>
    <submittedName>
        <fullName evidence="1">Uncharacterized protein</fullName>
    </submittedName>
</protein>
<keyword evidence="2" id="KW-1185">Reference proteome</keyword>
<evidence type="ECO:0000313" key="1">
    <source>
        <dbReference type="EMBL" id="KAH3863119.1"/>
    </source>
</evidence>
<accession>A0A9D4LSS4</accession>
<reference evidence="1" key="2">
    <citation type="submission" date="2020-11" db="EMBL/GenBank/DDBJ databases">
        <authorList>
            <person name="McCartney M.A."/>
            <person name="Auch B."/>
            <person name="Kono T."/>
            <person name="Mallez S."/>
            <person name="Becker A."/>
            <person name="Gohl D.M."/>
            <person name="Silverstein K.A.T."/>
            <person name="Koren S."/>
            <person name="Bechman K.B."/>
            <person name="Herman A."/>
            <person name="Abrahante J.E."/>
            <person name="Garbe J."/>
        </authorList>
    </citation>
    <scope>NUCLEOTIDE SEQUENCE</scope>
    <source>
        <strain evidence="1">Duluth1</strain>
        <tissue evidence="1">Whole animal</tissue>
    </source>
</reference>
<sequence length="143" mass="16286">MIIKLLPSDEPPLFGGKKCKLRALNNVTFSLLTRFYLSHIKKNALSPGNCTINVNLRVLTWKNAPPPGRPEPILNTDIIRTNILTKFHEDWTIIHTIQLIQDIIEKNILTIIWTINLASIVLTRQMLTTLDTQQTKGDHKSLP</sequence>
<reference evidence="1" key="1">
    <citation type="journal article" date="2019" name="bioRxiv">
        <title>The Genome of the Zebra Mussel, Dreissena polymorpha: A Resource for Invasive Species Research.</title>
        <authorList>
            <person name="McCartney M.A."/>
            <person name="Auch B."/>
            <person name="Kono T."/>
            <person name="Mallez S."/>
            <person name="Zhang Y."/>
            <person name="Obille A."/>
            <person name="Becker A."/>
            <person name="Abrahante J.E."/>
            <person name="Garbe J."/>
            <person name="Badalamenti J.P."/>
            <person name="Herman A."/>
            <person name="Mangelson H."/>
            <person name="Liachko I."/>
            <person name="Sullivan S."/>
            <person name="Sone E.D."/>
            <person name="Koren S."/>
            <person name="Silverstein K.A.T."/>
            <person name="Beckman K.B."/>
            <person name="Gohl D.M."/>
        </authorList>
    </citation>
    <scope>NUCLEOTIDE SEQUENCE</scope>
    <source>
        <strain evidence="1">Duluth1</strain>
        <tissue evidence="1">Whole animal</tissue>
    </source>
</reference>
<comment type="caution">
    <text evidence="1">The sequence shown here is derived from an EMBL/GenBank/DDBJ whole genome shotgun (WGS) entry which is preliminary data.</text>
</comment>
<dbReference type="AlphaFoldDB" id="A0A9D4LSS4"/>